<dbReference type="Proteomes" id="UP001589610">
    <property type="component" value="Unassembled WGS sequence"/>
</dbReference>
<feature type="chain" id="PRO_5045376153" evidence="2">
    <location>
        <begin position="30"/>
        <end position="292"/>
    </location>
</feature>
<protein>
    <submittedName>
        <fullName evidence="3">Uncharacterized protein</fullName>
    </submittedName>
</protein>
<comment type="caution">
    <text evidence="3">The sequence shown here is derived from an EMBL/GenBank/DDBJ whole genome shotgun (WGS) entry which is preliminary data.</text>
</comment>
<dbReference type="RefSeq" id="WP_386159027.1">
    <property type="nucleotide sequence ID" value="NZ_JBHMBS010000010.1"/>
</dbReference>
<keyword evidence="4" id="KW-1185">Reference proteome</keyword>
<gene>
    <name evidence="3" type="ORF">ACFFRH_21555</name>
</gene>
<proteinExistence type="predicted"/>
<evidence type="ECO:0000256" key="2">
    <source>
        <dbReference type="SAM" id="SignalP"/>
    </source>
</evidence>
<dbReference type="EMBL" id="JBHMBS010000010">
    <property type="protein sequence ID" value="MFB9678075.1"/>
    <property type="molecule type" value="Genomic_DNA"/>
</dbReference>
<feature type="region of interest" description="Disordered" evidence="1">
    <location>
        <begin position="273"/>
        <end position="292"/>
    </location>
</feature>
<sequence>MKRFIAGLVGAATAVVALPASSAIAPAQAATVSFAVVDPVNALKQQFRAGRGVRLTETVRLDWKKNTTTVRRKGTLQFGPSGVVAADVVRRATSSRPVGKDIPVYVQHMINVDGKHYHCDVIPADTHLPAGKSWVRASVDRPLQKWGTVFGDQEINVFEPATLALLLRASTHRLPDQGGTQYRGTITPAELRTASRSFRETTSFGLDGKEKPGKITWRLWVNNKGLVTRLVTRDAFTDLIDDYASDTRYTDWGSKVTVTAPPADQVIDEDDVDYSTTRQTPPNAVIEQPPGS</sequence>
<reference evidence="3 4" key="1">
    <citation type="submission" date="2024-09" db="EMBL/GenBank/DDBJ databases">
        <authorList>
            <person name="Sun Q."/>
            <person name="Mori K."/>
        </authorList>
    </citation>
    <scope>NUCLEOTIDE SEQUENCE [LARGE SCALE GENOMIC DNA]</scope>
    <source>
        <strain evidence="3 4">JCM 3028</strain>
    </source>
</reference>
<keyword evidence="2" id="KW-0732">Signal</keyword>
<accession>A0ABV5TI38</accession>
<name>A0ABV5TI38_9ACTN</name>
<evidence type="ECO:0000313" key="4">
    <source>
        <dbReference type="Proteomes" id="UP001589610"/>
    </source>
</evidence>
<dbReference type="Gene3D" id="2.50.20.20">
    <property type="match status" value="1"/>
</dbReference>
<organism evidence="3 4">
    <name type="scientific">Streptosporangium vulgare</name>
    <dbReference type="NCBI Taxonomy" id="46190"/>
    <lineage>
        <taxon>Bacteria</taxon>
        <taxon>Bacillati</taxon>
        <taxon>Actinomycetota</taxon>
        <taxon>Actinomycetes</taxon>
        <taxon>Streptosporangiales</taxon>
        <taxon>Streptosporangiaceae</taxon>
        <taxon>Streptosporangium</taxon>
    </lineage>
</organism>
<evidence type="ECO:0000313" key="3">
    <source>
        <dbReference type="EMBL" id="MFB9678075.1"/>
    </source>
</evidence>
<feature type="signal peptide" evidence="2">
    <location>
        <begin position="1"/>
        <end position="29"/>
    </location>
</feature>
<evidence type="ECO:0000256" key="1">
    <source>
        <dbReference type="SAM" id="MobiDB-lite"/>
    </source>
</evidence>